<dbReference type="Proteomes" id="UP000757540">
    <property type="component" value="Unassembled WGS sequence"/>
</dbReference>
<evidence type="ECO:0000313" key="6">
    <source>
        <dbReference type="Proteomes" id="UP000757540"/>
    </source>
</evidence>
<dbReference type="RefSeq" id="WP_171784161.1">
    <property type="nucleotide sequence ID" value="NZ_JABEZU010000003.1"/>
</dbReference>
<sequence>MVQHVDPEVLALLALGEDDAASPADHAHLASCAGCRAEVDSFAQVTGVARSEEVGLVTPPAEVWDRVRDELGLAPDDAEPAPVVELASRRRPPMLWAAAAAGVALVAGVGGGIAWERSQVEEPPVVAPPVTVAEAELEPLPQWPSASGRAVVEENPDGDLEVSVTVLGTEQGDGYREVWLLADDLSGMVSLGVLRGDSGTFPLPAGLDLETYSLVDVSEEPFDGDPTHSGDSVVRGGLTGA</sequence>
<keyword evidence="6" id="KW-1185">Reference proteome</keyword>
<reference evidence="5 6" key="1">
    <citation type="submission" date="2020-05" db="EMBL/GenBank/DDBJ databases">
        <title>Genomic Encyclopedia of Type Strains, Phase III (KMG-III): the genomes of soil and plant-associated and newly described type strains.</title>
        <authorList>
            <person name="Whitman W."/>
        </authorList>
    </citation>
    <scope>NUCLEOTIDE SEQUENCE [LARGE SCALE GENOMIC DNA]</scope>
    <source>
        <strain evidence="5 6">KCTC 19046</strain>
    </source>
</reference>
<dbReference type="Gene3D" id="1.10.10.1320">
    <property type="entry name" value="Anti-sigma factor, zinc-finger domain"/>
    <property type="match status" value="1"/>
</dbReference>
<keyword evidence="2" id="KW-0804">Transcription</keyword>
<dbReference type="Pfam" id="PF10099">
    <property type="entry name" value="RskA_C"/>
    <property type="match status" value="1"/>
</dbReference>
<protein>
    <submittedName>
        <fullName evidence="5">Anti-sigma-K factor RskA</fullName>
    </submittedName>
</protein>
<feature type="domain" description="Anti-sigma K factor RskA C-terminal" evidence="4">
    <location>
        <begin position="96"/>
        <end position="231"/>
    </location>
</feature>
<accession>A0ABX2A5D7</accession>
<evidence type="ECO:0000256" key="1">
    <source>
        <dbReference type="ARBA" id="ARBA00023015"/>
    </source>
</evidence>
<evidence type="ECO:0000259" key="4">
    <source>
        <dbReference type="Pfam" id="PF10099"/>
    </source>
</evidence>
<evidence type="ECO:0000256" key="3">
    <source>
        <dbReference type="SAM" id="MobiDB-lite"/>
    </source>
</evidence>
<name>A0ABX2A5D7_9MICO</name>
<proteinExistence type="predicted"/>
<dbReference type="EMBL" id="JABEZU010000003">
    <property type="protein sequence ID" value="NOV97920.1"/>
    <property type="molecule type" value="Genomic_DNA"/>
</dbReference>
<keyword evidence="1" id="KW-0805">Transcription regulation</keyword>
<feature type="region of interest" description="Disordered" evidence="3">
    <location>
        <begin position="219"/>
        <end position="241"/>
    </location>
</feature>
<dbReference type="InterPro" id="IPR018764">
    <property type="entry name" value="RskA_C"/>
</dbReference>
<organism evidence="5 6">
    <name type="scientific">Isoptericola halotolerans</name>
    <dbReference type="NCBI Taxonomy" id="300560"/>
    <lineage>
        <taxon>Bacteria</taxon>
        <taxon>Bacillati</taxon>
        <taxon>Actinomycetota</taxon>
        <taxon>Actinomycetes</taxon>
        <taxon>Micrococcales</taxon>
        <taxon>Promicromonosporaceae</taxon>
        <taxon>Isoptericola</taxon>
    </lineage>
</organism>
<dbReference type="InterPro" id="IPR041916">
    <property type="entry name" value="Anti_sigma_zinc_sf"/>
</dbReference>
<evidence type="ECO:0000256" key="2">
    <source>
        <dbReference type="ARBA" id="ARBA00023163"/>
    </source>
</evidence>
<evidence type="ECO:0000313" key="5">
    <source>
        <dbReference type="EMBL" id="NOV97920.1"/>
    </source>
</evidence>
<comment type="caution">
    <text evidence="5">The sequence shown here is derived from an EMBL/GenBank/DDBJ whole genome shotgun (WGS) entry which is preliminary data.</text>
</comment>
<gene>
    <name evidence="5" type="ORF">HDG69_002505</name>
</gene>